<dbReference type="GeneID" id="27688855"/>
<name>A0A0L0HCF8_SPIPD</name>
<proteinExistence type="predicted"/>
<dbReference type="InParanoid" id="A0A0L0HCF8"/>
<dbReference type="AlphaFoldDB" id="A0A0L0HCF8"/>
<accession>A0A0L0HCF8</accession>
<sequence>MSSDIEVTEVRRVPSAFTYKRSAKNGVILNFQPSSQVRFEPTNGSGDCRPGGKLVFKIADDKRFWLVNETLHKYRVVGLKADGLPAVAVNADYRLCQSGTDAVWKRQSLLINGRIIEDLNDYNLFTVHENALTSWETKQHLGQCEYYSSEDNNRSAVVAQNNAYTVTGSLLSFFQNEVAFPLCLVKGGVSLEMTAETDLSKIFPKSTGITSFKVEQNKLICQFAEPVKAYYDKVLALMQAEDPTPLTIPTQIVWSQEFAGQDRMERFPQGKAIGHGSEKTGFVSTIDPEMYALSQRNKDFNDVKFAPTMSDLKGWDLGGKKIKHWSWRQNFKQTPDMIGSGLQTLADGRILINVSQYPNPPETADFPSETITTGTGDSQTTSPNPAYIPTFKNKMFHVFWTTDHVMSIDKDGIRLVPA</sequence>
<dbReference type="EMBL" id="KQ257458">
    <property type="protein sequence ID" value="KNC99230.1"/>
    <property type="molecule type" value="Genomic_DNA"/>
</dbReference>
<reference evidence="2 3" key="1">
    <citation type="submission" date="2009-08" db="EMBL/GenBank/DDBJ databases">
        <title>The Genome Sequence of Spizellomyces punctatus strain DAOM BR117.</title>
        <authorList>
            <consortium name="The Broad Institute Genome Sequencing Platform"/>
            <person name="Russ C."/>
            <person name="Cuomo C."/>
            <person name="Shea T."/>
            <person name="Young S.K."/>
            <person name="Zeng Q."/>
            <person name="Koehrsen M."/>
            <person name="Haas B."/>
            <person name="Borodovsky M."/>
            <person name="Guigo R."/>
            <person name="Alvarado L."/>
            <person name="Berlin A."/>
            <person name="Bochicchio J."/>
            <person name="Borenstein D."/>
            <person name="Chapman S."/>
            <person name="Chen Z."/>
            <person name="Engels R."/>
            <person name="Freedman E."/>
            <person name="Gellesch M."/>
            <person name="Goldberg J."/>
            <person name="Griggs A."/>
            <person name="Gujja S."/>
            <person name="Heiman D."/>
            <person name="Hepburn T."/>
            <person name="Howarth C."/>
            <person name="Jen D."/>
            <person name="Larson L."/>
            <person name="Lewis B."/>
            <person name="Mehta T."/>
            <person name="Park D."/>
            <person name="Pearson M."/>
            <person name="Roberts A."/>
            <person name="Saif S."/>
            <person name="Shenoy N."/>
            <person name="Sisk P."/>
            <person name="Stolte C."/>
            <person name="Sykes S."/>
            <person name="Thomson T."/>
            <person name="Walk T."/>
            <person name="White J."/>
            <person name="Yandava C."/>
            <person name="Burger G."/>
            <person name="Gray M.W."/>
            <person name="Holland P.W.H."/>
            <person name="King N."/>
            <person name="Lang F.B.F."/>
            <person name="Roger A.J."/>
            <person name="Ruiz-Trillo I."/>
            <person name="Lander E."/>
            <person name="Nusbaum C."/>
        </authorList>
    </citation>
    <scope>NUCLEOTIDE SEQUENCE [LARGE SCALE GENOMIC DNA]</scope>
    <source>
        <strain evidence="2 3">DAOM BR117</strain>
    </source>
</reference>
<keyword evidence="3" id="KW-1185">Reference proteome</keyword>
<evidence type="ECO:0000313" key="3">
    <source>
        <dbReference type="Proteomes" id="UP000053201"/>
    </source>
</evidence>
<dbReference type="RefSeq" id="XP_016607270.1">
    <property type="nucleotide sequence ID" value="XM_016753696.1"/>
</dbReference>
<organism evidence="2 3">
    <name type="scientific">Spizellomyces punctatus (strain DAOM BR117)</name>
    <dbReference type="NCBI Taxonomy" id="645134"/>
    <lineage>
        <taxon>Eukaryota</taxon>
        <taxon>Fungi</taxon>
        <taxon>Fungi incertae sedis</taxon>
        <taxon>Chytridiomycota</taxon>
        <taxon>Chytridiomycota incertae sedis</taxon>
        <taxon>Chytridiomycetes</taxon>
        <taxon>Spizellomycetales</taxon>
        <taxon>Spizellomycetaceae</taxon>
        <taxon>Spizellomyces</taxon>
    </lineage>
</organism>
<protein>
    <submittedName>
        <fullName evidence="2">Uncharacterized protein</fullName>
    </submittedName>
</protein>
<gene>
    <name evidence="2" type="ORF">SPPG_05487</name>
</gene>
<feature type="region of interest" description="Disordered" evidence="1">
    <location>
        <begin position="358"/>
        <end position="383"/>
    </location>
</feature>
<dbReference type="OrthoDB" id="2126884at2759"/>
<evidence type="ECO:0000256" key="1">
    <source>
        <dbReference type="SAM" id="MobiDB-lite"/>
    </source>
</evidence>
<dbReference type="Proteomes" id="UP000053201">
    <property type="component" value="Unassembled WGS sequence"/>
</dbReference>
<feature type="compositionally biased region" description="Low complexity" evidence="1">
    <location>
        <begin position="370"/>
        <end position="382"/>
    </location>
</feature>
<dbReference type="VEuPathDB" id="FungiDB:SPPG_05487"/>
<evidence type="ECO:0000313" key="2">
    <source>
        <dbReference type="EMBL" id="KNC99230.1"/>
    </source>
</evidence>